<feature type="compositionally biased region" description="Basic and acidic residues" evidence="1">
    <location>
        <begin position="351"/>
        <end position="361"/>
    </location>
</feature>
<dbReference type="Gene3D" id="3.30.420.10">
    <property type="entry name" value="Ribonuclease H-like superfamily/Ribonuclease H"/>
    <property type="match status" value="1"/>
</dbReference>
<dbReference type="InterPro" id="IPR012337">
    <property type="entry name" value="RNaseH-like_sf"/>
</dbReference>
<evidence type="ECO:0000313" key="4">
    <source>
        <dbReference type="Proteomes" id="UP000078428"/>
    </source>
</evidence>
<dbReference type="SUPFAM" id="SSF53098">
    <property type="entry name" value="Ribonuclease H-like"/>
    <property type="match status" value="1"/>
</dbReference>
<dbReference type="InterPro" id="IPR015378">
    <property type="entry name" value="Transposase-like_Mu_C"/>
</dbReference>
<dbReference type="PANTHER" id="PTHR35004">
    <property type="entry name" value="TRANSPOSASE RV3428C-RELATED"/>
    <property type="match status" value="1"/>
</dbReference>
<dbReference type="PROSITE" id="PS50994">
    <property type="entry name" value="INTEGRASE"/>
    <property type="match status" value="1"/>
</dbReference>
<dbReference type="InterPro" id="IPR001584">
    <property type="entry name" value="Integrase_cat-core"/>
</dbReference>
<dbReference type="Proteomes" id="UP000078428">
    <property type="component" value="Unassembled WGS sequence"/>
</dbReference>
<proteinExistence type="predicted"/>
<evidence type="ECO:0000259" key="2">
    <source>
        <dbReference type="PROSITE" id="PS50994"/>
    </source>
</evidence>
<evidence type="ECO:0000256" key="1">
    <source>
        <dbReference type="SAM" id="MobiDB-lite"/>
    </source>
</evidence>
<protein>
    <recommendedName>
        <fullName evidence="2">Integrase catalytic domain-containing protein</fullName>
    </recommendedName>
</protein>
<comment type="caution">
    <text evidence="3">The sequence shown here is derived from an EMBL/GenBank/DDBJ whole genome shotgun (WGS) entry which is preliminary data.</text>
</comment>
<dbReference type="InterPro" id="IPR036397">
    <property type="entry name" value="RNaseH_sf"/>
</dbReference>
<dbReference type="STRING" id="1285242.A6A04_20920"/>
<dbReference type="EMBL" id="LWQT01000102">
    <property type="protein sequence ID" value="OAN45284.1"/>
    <property type="molecule type" value="Genomic_DNA"/>
</dbReference>
<dbReference type="PANTHER" id="PTHR35004:SF7">
    <property type="entry name" value="INTEGRASE PROTEIN"/>
    <property type="match status" value="1"/>
</dbReference>
<evidence type="ECO:0000313" key="3">
    <source>
        <dbReference type="EMBL" id="OAN45284.1"/>
    </source>
</evidence>
<dbReference type="GO" id="GO:0015074">
    <property type="term" value="P:DNA integration"/>
    <property type="evidence" value="ECO:0007669"/>
    <property type="project" value="InterPro"/>
</dbReference>
<dbReference type="AlphaFoldDB" id="A0A178MBP0"/>
<dbReference type="OrthoDB" id="5287589at2"/>
<organism evidence="3 4">
    <name type="scientific">Paramagnetospirillum marisnigri</name>
    <dbReference type="NCBI Taxonomy" id="1285242"/>
    <lineage>
        <taxon>Bacteria</taxon>
        <taxon>Pseudomonadati</taxon>
        <taxon>Pseudomonadota</taxon>
        <taxon>Alphaproteobacteria</taxon>
        <taxon>Rhodospirillales</taxon>
        <taxon>Magnetospirillaceae</taxon>
        <taxon>Paramagnetospirillum</taxon>
    </lineage>
</organism>
<feature type="region of interest" description="Disordered" evidence="1">
    <location>
        <begin position="338"/>
        <end position="419"/>
    </location>
</feature>
<name>A0A178MBP0_9PROT</name>
<gene>
    <name evidence="3" type="ORF">A6A04_20920</name>
</gene>
<dbReference type="GO" id="GO:0003676">
    <property type="term" value="F:nucleic acid binding"/>
    <property type="evidence" value="ECO:0007669"/>
    <property type="project" value="InterPro"/>
</dbReference>
<dbReference type="Pfam" id="PF09299">
    <property type="entry name" value="Mu-transpos_C"/>
    <property type="match status" value="1"/>
</dbReference>
<keyword evidence="4" id="KW-1185">Reference proteome</keyword>
<accession>A0A178MBP0</accession>
<feature type="domain" description="Integrase catalytic" evidence="2">
    <location>
        <begin position="1"/>
        <end position="188"/>
    </location>
</feature>
<sequence>MVLDDRTGLPLGRPFVTGCIDDYSRCILGLFISFEPPSYLTVARCLRDAFLPKTWLQERYPRVSHCWEAHGVMRELVVDNGAEFHSDSLEAACWSLGIEIHYAPRKTGWFKAKIERFLGSMNRGIAHGTPGTTFSNIFEKDEYDPSKHAVVRLSVLQEMMRIWVVDYYHQKPHRTLGVPPASMWASCIRPEDILVPDDPARLDAILGRADGRVLSHRGIELDGLFYNSPELTGLRMRYGDRLDVEIRIDDSNIGEIIVLAPDKTRMFEVRCLSFEYADGLSRWQHQVCKRFAAHHIGASNPMSWLEAKEMIARIIDEEFAHKRRKSAKRLARYQSVEIAQLPKAPPSSTKQETEAFPRAEAPEQPPFPASEPKDPAEETSPPELPLKAKKRFAPVIRDRSPAMSEEFADDKQSRPAQGD</sequence>
<reference evidence="3 4" key="1">
    <citation type="submission" date="2016-04" db="EMBL/GenBank/DDBJ databases">
        <title>Draft genome sequence of freshwater magnetotactic bacteria Magnetospirillum marisnigri SP-1 and Magnetospirillum moscoviense BB-1.</title>
        <authorList>
            <person name="Koziaeva V."/>
            <person name="Dziuba M.V."/>
            <person name="Ivanov T.M."/>
            <person name="Kuznetsov B."/>
            <person name="Grouzdev D.S."/>
        </authorList>
    </citation>
    <scope>NUCLEOTIDE SEQUENCE [LARGE SCALE GENOMIC DNA]</scope>
    <source>
        <strain evidence="3 4">SP-1</strain>
    </source>
</reference>